<evidence type="ECO:0000256" key="1">
    <source>
        <dbReference type="SAM" id="MobiDB-lite"/>
    </source>
</evidence>
<dbReference type="EMBL" id="CYKH01002031">
    <property type="protein sequence ID" value="CUG92322.1"/>
    <property type="molecule type" value="Genomic_DNA"/>
</dbReference>
<gene>
    <name evidence="2" type="ORF">BSAL_36700</name>
</gene>
<organism evidence="2 3">
    <name type="scientific">Bodo saltans</name>
    <name type="common">Flagellated protozoan</name>
    <dbReference type="NCBI Taxonomy" id="75058"/>
    <lineage>
        <taxon>Eukaryota</taxon>
        <taxon>Discoba</taxon>
        <taxon>Euglenozoa</taxon>
        <taxon>Kinetoplastea</taxon>
        <taxon>Metakinetoplastina</taxon>
        <taxon>Eubodonida</taxon>
        <taxon>Bodonidae</taxon>
        <taxon>Bodo</taxon>
    </lineage>
</organism>
<accession>A0A0S4JLE3</accession>
<feature type="compositionally biased region" description="Low complexity" evidence="1">
    <location>
        <begin position="38"/>
        <end position="49"/>
    </location>
</feature>
<evidence type="ECO:0000313" key="3">
    <source>
        <dbReference type="Proteomes" id="UP000051952"/>
    </source>
</evidence>
<dbReference type="AlphaFoldDB" id="A0A0S4JLE3"/>
<protein>
    <submittedName>
        <fullName evidence="2">Uncharacterized protein</fullName>
    </submittedName>
</protein>
<name>A0A0S4JLE3_BODSA</name>
<feature type="compositionally biased region" description="Basic and acidic residues" evidence="1">
    <location>
        <begin position="141"/>
        <end position="153"/>
    </location>
</feature>
<dbReference type="VEuPathDB" id="TriTrypDB:BSAL_36700"/>
<sequence>MIHTFEERNRALASMPSRDALSMFMSKFQPPTGSTDASTSLSNSKLSSTQEYQYSPLDGYSRVTKDSAALRHSQVPTTSMRVLPLPPDDGSRPYQQPSSPDAIKTTKVYKRGDFLATSSEVYGWQQQKDDCKPQQWHGRKRYDDVPAEKKEASTKSAWHGRRKWKDGEAA</sequence>
<feature type="region of interest" description="Disordered" evidence="1">
    <location>
        <begin position="23"/>
        <end position="50"/>
    </location>
</feature>
<reference evidence="3" key="1">
    <citation type="submission" date="2015-09" db="EMBL/GenBank/DDBJ databases">
        <authorList>
            <consortium name="Pathogen Informatics"/>
        </authorList>
    </citation>
    <scope>NUCLEOTIDE SEQUENCE [LARGE SCALE GENOMIC DNA]</scope>
    <source>
        <strain evidence="3">Lake Konstanz</strain>
    </source>
</reference>
<dbReference type="Proteomes" id="UP000051952">
    <property type="component" value="Unassembled WGS sequence"/>
</dbReference>
<evidence type="ECO:0000313" key="2">
    <source>
        <dbReference type="EMBL" id="CUG92322.1"/>
    </source>
</evidence>
<proteinExistence type="predicted"/>
<feature type="region of interest" description="Disordered" evidence="1">
    <location>
        <begin position="68"/>
        <end position="102"/>
    </location>
</feature>
<keyword evidence="3" id="KW-1185">Reference proteome</keyword>
<feature type="region of interest" description="Disordered" evidence="1">
    <location>
        <begin position="126"/>
        <end position="170"/>
    </location>
</feature>